<dbReference type="Pfam" id="PF01930">
    <property type="entry name" value="Cas_Cas4"/>
    <property type="match status" value="1"/>
</dbReference>
<evidence type="ECO:0000313" key="18">
    <source>
        <dbReference type="Proteomes" id="UP000035021"/>
    </source>
</evidence>
<evidence type="ECO:0000256" key="13">
    <source>
        <dbReference type="ARBA" id="ARBA00038592"/>
    </source>
</evidence>
<evidence type="ECO:0000256" key="7">
    <source>
        <dbReference type="ARBA" id="ARBA00023004"/>
    </source>
</evidence>
<keyword evidence="5" id="KW-0269">Exonuclease</keyword>
<reference evidence="17 18" key="1">
    <citation type="submission" date="2013-02" db="EMBL/GenBank/DDBJ databases">
        <title>Whole genome shotgun sequence of Gordonia paraffinivorans NBRC 108238.</title>
        <authorList>
            <person name="Isaki-Nakamura S."/>
            <person name="Hosoyama A."/>
            <person name="Tsuchikane K."/>
            <person name="Ando Y."/>
            <person name="Baba S."/>
            <person name="Ohji S."/>
            <person name="Hamada M."/>
            <person name="Tamura T."/>
            <person name="Yamazoe A."/>
            <person name="Yamazaki S."/>
            <person name="Fujita N."/>
        </authorList>
    </citation>
    <scope>NUCLEOTIDE SEQUENCE [LARGE SCALE GENOMIC DNA]</scope>
    <source>
        <strain evidence="17 18">NBRC 108238</strain>
    </source>
</reference>
<dbReference type="CDD" id="cd09634">
    <property type="entry name" value="Cas1_I-II-III"/>
    <property type="match status" value="1"/>
</dbReference>
<sequence length="551" mass="60735">MTSDLPELLSARMLNEFVYCPRLFYFEWVDRRWADSHDTEQGQLTHRGVNKRSGSLPEPESGDSVKRVTALYIESRELGLVAVLDRVEDGGDGTTVPVDTKKGRPPASGQPWPADAVQLYAQAALLRDAGYSVDRGVLYYAEANERVTIAIGDAEVTAALEIAKQAREVAARDEAPLPLVGSRRCPRCSLLGLCLPDETNALLRRGTESPRRIVPRDPDCRPVYVTAPGATVGLKGGRIRVLHEDSEPIEVRLIDVSQLCVFGNVQVSTQALAELWARGIPVLWFSYNGWLRGWAQGEMSKYVQLRVAQARLSDQVALAVSRAIVSGKIKNSRTFLRRNSRGTADHLVTQLAGMAEAALDAASAAELLGVEGAAARVYFENFTSTLRESNAELAAEFDANGRKRRPAPDPINALLGYVYSLLVKDIVAVCIGVGLDPYLGVFHRPRYGRPALALDLMEEFRPLLADSTVVGMLNNGEVTAGDFERRSGGCWLTAQGRRKVIRAYERRLDVQVTHPVFKYKISYRRVLDVQARMLAGVIIGELPTYTPMMTR</sequence>
<dbReference type="EMBL" id="BAOQ01000039">
    <property type="protein sequence ID" value="GAC85681.1"/>
    <property type="molecule type" value="Genomic_DNA"/>
</dbReference>
<dbReference type="Gene3D" id="1.20.120.920">
    <property type="entry name" value="CRISPR-associated endonuclease Cas1, C-terminal domain"/>
    <property type="match status" value="1"/>
</dbReference>
<evidence type="ECO:0000256" key="14">
    <source>
        <dbReference type="HAMAP-Rule" id="MF_01470"/>
    </source>
</evidence>
<keyword evidence="10 14" id="KW-0238">DNA-binding</keyword>
<evidence type="ECO:0000256" key="4">
    <source>
        <dbReference type="ARBA" id="ARBA00022801"/>
    </source>
</evidence>
<evidence type="ECO:0000313" key="17">
    <source>
        <dbReference type="EMBL" id="GAC85681.1"/>
    </source>
</evidence>
<evidence type="ECO:0000256" key="9">
    <source>
        <dbReference type="ARBA" id="ARBA00023118"/>
    </source>
</evidence>
<comment type="cofactor">
    <cofactor evidence="14">
        <name>Mg(2+)</name>
        <dbReference type="ChEBI" id="CHEBI:18420"/>
    </cofactor>
    <cofactor evidence="14">
        <name>Mn(2+)</name>
        <dbReference type="ChEBI" id="CHEBI:29035"/>
    </cofactor>
</comment>
<organism evidence="17 18">
    <name type="scientific">Gordonia paraffinivorans NBRC 108238</name>
    <dbReference type="NCBI Taxonomy" id="1223543"/>
    <lineage>
        <taxon>Bacteria</taxon>
        <taxon>Bacillati</taxon>
        <taxon>Actinomycetota</taxon>
        <taxon>Actinomycetes</taxon>
        <taxon>Mycobacteriales</taxon>
        <taxon>Gordoniaceae</taxon>
        <taxon>Gordonia</taxon>
    </lineage>
</organism>
<evidence type="ECO:0000259" key="16">
    <source>
        <dbReference type="Pfam" id="PF01930"/>
    </source>
</evidence>
<keyword evidence="11 14" id="KW-0464">Manganese</keyword>
<keyword evidence="3 14" id="KW-0255">Endonuclease</keyword>
<evidence type="ECO:0000256" key="8">
    <source>
        <dbReference type="ARBA" id="ARBA00023014"/>
    </source>
</evidence>
<keyword evidence="4 14" id="KW-0378">Hydrolase</keyword>
<dbReference type="InterPro" id="IPR011604">
    <property type="entry name" value="PDDEXK-like_dom_sf"/>
</dbReference>
<dbReference type="InterPro" id="IPR050646">
    <property type="entry name" value="Cas1"/>
</dbReference>
<dbReference type="Pfam" id="PF01867">
    <property type="entry name" value="Cas_Cas1"/>
    <property type="match status" value="1"/>
</dbReference>
<gene>
    <name evidence="14" type="primary">cas1</name>
    <name evidence="17" type="ORF">GP2_039_00020</name>
</gene>
<comment type="catalytic activity">
    <reaction evidence="12">
        <text>exonucleolytic cleavage in the 5'- to 3'-direction to yield nucleoside 3'-phosphates.</text>
        <dbReference type="EC" id="3.1.12.1"/>
    </reaction>
</comment>
<keyword evidence="9 14" id="KW-0051">Antiviral defense</keyword>
<evidence type="ECO:0000256" key="5">
    <source>
        <dbReference type="ARBA" id="ARBA00022839"/>
    </source>
</evidence>
<dbReference type="EC" id="3.1.-.-" evidence="14"/>
<evidence type="ECO:0000256" key="1">
    <source>
        <dbReference type="ARBA" id="ARBA00022722"/>
    </source>
</evidence>
<evidence type="ECO:0000256" key="12">
    <source>
        <dbReference type="ARBA" id="ARBA00033996"/>
    </source>
</evidence>
<dbReference type="Gene3D" id="3.100.10.20">
    <property type="entry name" value="CRISPR-associated endonuclease Cas1, N-terminal domain"/>
    <property type="match status" value="1"/>
</dbReference>
<comment type="function">
    <text evidence="14">CRISPR (clustered regularly interspaced short palindromic repeat), is an adaptive immune system that provides protection against mobile genetic elements (viruses, transposable elements and conjugative plasmids). CRISPR clusters contain spacers, sequences complementary to antecedent mobile elements, and target invading nucleic acids. CRISPR clusters are transcribed and processed into CRISPR RNA (crRNA). Acts as a dsDNA endonuclease. Involved in the integration of spacer DNA into the CRISPR cassette.</text>
</comment>
<evidence type="ECO:0000256" key="11">
    <source>
        <dbReference type="ARBA" id="ARBA00023211"/>
    </source>
</evidence>
<dbReference type="PANTHER" id="PTHR34353:SF2">
    <property type="entry name" value="CRISPR-ASSOCIATED ENDONUCLEASE CAS1 1"/>
    <property type="match status" value="1"/>
</dbReference>
<keyword evidence="8" id="KW-0411">Iron-sulfur</keyword>
<keyword evidence="2 14" id="KW-0479">Metal-binding</keyword>
<dbReference type="InterPro" id="IPR042206">
    <property type="entry name" value="CRISPR-assoc_Cas1_C"/>
</dbReference>
<feature type="region of interest" description="Disordered" evidence="15">
    <location>
        <begin position="39"/>
        <end position="63"/>
    </location>
</feature>
<evidence type="ECO:0000256" key="10">
    <source>
        <dbReference type="ARBA" id="ARBA00023125"/>
    </source>
</evidence>
<evidence type="ECO:0000256" key="3">
    <source>
        <dbReference type="ARBA" id="ARBA00022759"/>
    </source>
</evidence>
<evidence type="ECO:0000256" key="2">
    <source>
        <dbReference type="ARBA" id="ARBA00022723"/>
    </source>
</evidence>
<evidence type="ECO:0000256" key="6">
    <source>
        <dbReference type="ARBA" id="ARBA00022842"/>
    </source>
</evidence>
<keyword evidence="18" id="KW-1185">Reference proteome</keyword>
<dbReference type="Gene3D" id="3.90.320.10">
    <property type="match status" value="1"/>
</dbReference>
<keyword evidence="1 14" id="KW-0540">Nuclease</keyword>
<feature type="binding site" evidence="14">
    <location>
        <position position="371"/>
    </location>
    <ligand>
        <name>Mn(2+)</name>
        <dbReference type="ChEBI" id="CHEBI:29035"/>
    </ligand>
</feature>
<evidence type="ECO:0000256" key="15">
    <source>
        <dbReference type="SAM" id="MobiDB-lite"/>
    </source>
</evidence>
<comment type="similarity">
    <text evidence="14">Belongs to the CRISPR-associated endonuclease Cas1 family.</text>
</comment>
<feature type="domain" description="DUF83" evidence="16">
    <location>
        <begin position="13"/>
        <end position="195"/>
    </location>
</feature>
<accession>A0ABQ0IQ39</accession>
<name>A0ABQ0IQ39_9ACTN</name>
<proteinExistence type="inferred from homology"/>
<protein>
    <recommendedName>
        <fullName evidence="14">CRISPR-associated endonuclease Cas1</fullName>
        <ecNumber evidence="14">3.1.-.-</ecNumber>
    </recommendedName>
</protein>
<keyword evidence="6 14" id="KW-0460">Magnesium</keyword>
<dbReference type="InterPro" id="IPR042211">
    <property type="entry name" value="CRISPR-assoc_Cas1_N"/>
</dbReference>
<dbReference type="PANTHER" id="PTHR34353">
    <property type="entry name" value="CRISPR-ASSOCIATED ENDONUCLEASE CAS1 1"/>
    <property type="match status" value="1"/>
</dbReference>
<comment type="caution">
    <text evidence="17">The sequence shown here is derived from an EMBL/GenBank/DDBJ whole genome shotgun (WGS) entry which is preliminary data.</text>
</comment>
<keyword evidence="7" id="KW-0408">Iron</keyword>
<feature type="binding site" evidence="14">
    <location>
        <position position="458"/>
    </location>
    <ligand>
        <name>Mn(2+)</name>
        <dbReference type="ChEBI" id="CHEBI:29035"/>
    </ligand>
</feature>
<feature type="binding site" evidence="14">
    <location>
        <position position="443"/>
    </location>
    <ligand>
        <name>Mn(2+)</name>
        <dbReference type="ChEBI" id="CHEBI:29035"/>
    </ligand>
</feature>
<dbReference type="HAMAP" id="MF_01470">
    <property type="entry name" value="Cas1"/>
    <property type="match status" value="1"/>
</dbReference>
<dbReference type="InterPro" id="IPR013343">
    <property type="entry name" value="CRISPR-assoc_prot_Cas4"/>
</dbReference>
<dbReference type="RefSeq" id="WP_006901919.1">
    <property type="nucleotide sequence ID" value="NZ_BAOQ01000039.1"/>
</dbReference>
<dbReference type="InterPro" id="IPR002729">
    <property type="entry name" value="CRISPR-assoc_Cas1"/>
</dbReference>
<feature type="region of interest" description="Disordered" evidence="15">
    <location>
        <begin position="91"/>
        <end position="111"/>
    </location>
</feature>
<dbReference type="NCBIfam" id="TIGR00372">
    <property type="entry name" value="cas4"/>
    <property type="match status" value="1"/>
</dbReference>
<dbReference type="Proteomes" id="UP000035021">
    <property type="component" value="Unassembled WGS sequence"/>
</dbReference>
<comment type="subunit">
    <text evidence="13 14">Homodimer, forms a heterotetramer with a Cas2 homodimer.</text>
</comment>
<dbReference type="NCBIfam" id="TIGR00287">
    <property type="entry name" value="cas1"/>
    <property type="match status" value="1"/>
</dbReference>
<dbReference type="InterPro" id="IPR022765">
    <property type="entry name" value="Dna2/Cas4_DUF83"/>
</dbReference>